<dbReference type="Pfam" id="PF13308">
    <property type="entry name" value="YARHG"/>
    <property type="match status" value="1"/>
</dbReference>
<evidence type="ECO:0000259" key="2">
    <source>
        <dbReference type="SMART" id="SM01324"/>
    </source>
</evidence>
<keyword evidence="4" id="KW-1185">Reference proteome</keyword>
<dbReference type="InterPro" id="IPR038434">
    <property type="entry name" value="YARHG_sf"/>
</dbReference>
<dbReference type="STRING" id="1806892.AZH43_03875"/>
<dbReference type="RefSeq" id="WP_067672151.1">
    <property type="nucleotide sequence ID" value="NZ_CBCSIK010000009.1"/>
</dbReference>
<protein>
    <submittedName>
        <fullName evidence="3">YARHG domain-containing protein</fullName>
    </submittedName>
</protein>
<feature type="chain" id="PRO_5007592010" evidence="1">
    <location>
        <begin position="25"/>
        <end position="89"/>
    </location>
</feature>
<keyword evidence="1" id="KW-0732">Signal</keyword>
<organism evidence="3 4">
    <name type="scientific">Acinetobacter pragensis</name>
    <dbReference type="NCBI Taxonomy" id="1806892"/>
    <lineage>
        <taxon>Bacteria</taxon>
        <taxon>Pseudomonadati</taxon>
        <taxon>Pseudomonadota</taxon>
        <taxon>Gammaproteobacteria</taxon>
        <taxon>Moraxellales</taxon>
        <taxon>Moraxellaceae</taxon>
        <taxon>Acinetobacter</taxon>
    </lineage>
</organism>
<gene>
    <name evidence="3" type="ORF">AZH43_03875</name>
</gene>
<evidence type="ECO:0000313" key="4">
    <source>
        <dbReference type="Proteomes" id="UP000076276"/>
    </source>
</evidence>
<dbReference type="EMBL" id="LUAW01000056">
    <property type="protein sequence ID" value="KYQ70615.1"/>
    <property type="molecule type" value="Genomic_DNA"/>
</dbReference>
<comment type="caution">
    <text evidence="3">The sequence shown here is derived from an EMBL/GenBank/DDBJ whole genome shotgun (WGS) entry which is preliminary data.</text>
</comment>
<dbReference type="OrthoDB" id="6701859at2"/>
<evidence type="ECO:0000313" key="3">
    <source>
        <dbReference type="EMBL" id="KYQ70615.1"/>
    </source>
</evidence>
<feature type="signal peptide" evidence="1">
    <location>
        <begin position="1"/>
        <end position="24"/>
    </location>
</feature>
<dbReference type="AlphaFoldDB" id="A0A151XXX1"/>
<evidence type="ECO:0000256" key="1">
    <source>
        <dbReference type="SAM" id="SignalP"/>
    </source>
</evidence>
<reference evidence="3 4" key="1">
    <citation type="submission" date="2016-03" db="EMBL/GenBank/DDBJ databases">
        <title>Acinetobacter genomospecies 28 strain ANC 4149.</title>
        <authorList>
            <person name="Radolfova-Krizova L."/>
            <person name="Nemec A."/>
        </authorList>
    </citation>
    <scope>NUCLEOTIDE SEQUENCE [LARGE SCALE GENOMIC DNA]</scope>
    <source>
        <strain evidence="3 4">ANC 4149</strain>
    </source>
</reference>
<dbReference type="SMART" id="SM01324">
    <property type="entry name" value="YARHG"/>
    <property type="match status" value="1"/>
</dbReference>
<dbReference type="InterPro" id="IPR025582">
    <property type="entry name" value="YARHG_dom"/>
</dbReference>
<name>A0A151XXX1_9GAMM</name>
<accession>A0A151XXX1</accession>
<proteinExistence type="predicted"/>
<feature type="domain" description="YARHG" evidence="2">
    <location>
        <begin position="11"/>
        <end position="84"/>
    </location>
</feature>
<dbReference type="Gene3D" id="1.20.58.1690">
    <property type="match status" value="1"/>
</dbReference>
<dbReference type="Proteomes" id="UP000076276">
    <property type="component" value="Unassembled WGS sequence"/>
</dbReference>
<sequence length="89" mass="10003">MNKFTVAALISAVTFVGASSSAFASEQECQKLKNDHDVIYASKGFCFKDPEAKAKFGNDNCYTTKPKFSEKEQQRLDAIKERQKELNCK</sequence>